<accession>A0A6P1E2B3</accession>
<reference evidence="3" key="1">
    <citation type="journal article" date="2020" name="Microbiol. Resour. Announc.">
        <title>Draft Genome Sequences of Thiorhodococcus mannitoliphagus and Thiorhodococcus minor, Purple Sulfur Photosynthetic Bacteria in the Gammaproteobacterial Family Chromatiaceae.</title>
        <authorList>
            <person name="Aviles F.A."/>
            <person name="Meyer T.E."/>
            <person name="Kyndt J.A."/>
        </authorList>
    </citation>
    <scope>NUCLEOTIDE SEQUENCE [LARGE SCALE GENOMIC DNA]</scope>
    <source>
        <strain evidence="3">DSM 18266</strain>
    </source>
</reference>
<name>A0A6P1E2B3_9GAMM</name>
<keyword evidence="3" id="KW-1185">Reference proteome</keyword>
<dbReference type="Proteomes" id="UP000471640">
    <property type="component" value="Unassembled WGS sequence"/>
</dbReference>
<comment type="caution">
    <text evidence="2">The sequence shown here is derived from an EMBL/GenBank/DDBJ whole genome shotgun (WGS) entry which is preliminary data.</text>
</comment>
<organism evidence="2 3">
    <name type="scientific">Thiorhodococcus mannitoliphagus</name>
    <dbReference type="NCBI Taxonomy" id="329406"/>
    <lineage>
        <taxon>Bacteria</taxon>
        <taxon>Pseudomonadati</taxon>
        <taxon>Pseudomonadota</taxon>
        <taxon>Gammaproteobacteria</taxon>
        <taxon>Chromatiales</taxon>
        <taxon>Chromatiaceae</taxon>
        <taxon>Thiorhodococcus</taxon>
    </lineage>
</organism>
<gene>
    <name evidence="2" type="ORF">G3480_24175</name>
</gene>
<evidence type="ECO:0000313" key="3">
    <source>
        <dbReference type="Proteomes" id="UP000471640"/>
    </source>
</evidence>
<proteinExistence type="predicted"/>
<evidence type="ECO:0000313" key="2">
    <source>
        <dbReference type="EMBL" id="NEX23353.1"/>
    </source>
</evidence>
<protein>
    <submittedName>
        <fullName evidence="2">Uncharacterized protein</fullName>
    </submittedName>
</protein>
<feature type="region of interest" description="Disordered" evidence="1">
    <location>
        <begin position="54"/>
        <end position="106"/>
    </location>
</feature>
<evidence type="ECO:0000256" key="1">
    <source>
        <dbReference type="SAM" id="MobiDB-lite"/>
    </source>
</evidence>
<dbReference type="AlphaFoldDB" id="A0A6P1E2B3"/>
<dbReference type="EMBL" id="JAAIJR010000190">
    <property type="protein sequence ID" value="NEX23353.1"/>
    <property type="molecule type" value="Genomic_DNA"/>
</dbReference>
<feature type="compositionally biased region" description="Pro residues" evidence="1">
    <location>
        <begin position="66"/>
        <end position="105"/>
    </location>
</feature>
<reference evidence="2 3" key="2">
    <citation type="submission" date="2020-02" db="EMBL/GenBank/DDBJ databases">
        <title>Genome sequences of Thiorhodococcus mannitoliphagus and Thiorhodococcus minor, purple sulfur photosynthetic bacteria in the gammaproteobacterial family, Chromatiaceae.</title>
        <authorList>
            <person name="Aviles F.A."/>
            <person name="Meyer T.E."/>
            <person name="Kyndt J.A."/>
        </authorList>
    </citation>
    <scope>NUCLEOTIDE SEQUENCE [LARGE SCALE GENOMIC DNA]</scope>
    <source>
        <strain evidence="2 3">DSM 18266</strain>
    </source>
</reference>
<feature type="compositionally biased region" description="Low complexity" evidence="1">
    <location>
        <begin position="54"/>
        <end position="65"/>
    </location>
</feature>
<sequence>MKILSKHALTIVVVSLFFVGSSLLPLDASARRGGGGHARASVHVGGSRNVNVNRNVNRNVNVNANRPPPGNRPPPQGGQRPPPQGGKPPPPQGGYRPPPPPPPRWNNPVGAAVAVAATAAVIGSIVYSLPPSCSSVTVNGVTYKQCGSTWYQPRYSGSSVEYIVINSPY</sequence>
<dbReference type="RefSeq" id="WP_164656788.1">
    <property type="nucleotide sequence ID" value="NZ_JAAIJR010000190.1"/>
</dbReference>